<evidence type="ECO:0000256" key="4">
    <source>
        <dbReference type="SAM" id="SignalP"/>
    </source>
</evidence>
<evidence type="ECO:0000256" key="1">
    <source>
        <dbReference type="ARBA" id="ARBA00005622"/>
    </source>
</evidence>
<proteinExistence type="inferred from homology"/>
<sequence length="406" mass="46729">MKYTLLIGLILLNFSSHSQNAIIIGKTTTIHSEILDEDRMLEIHLPKNYEESDKTYPVLYLLDSFYNFSHAVGSVEYLFLNELIPKMIIVGIRNTRRNRDLTPDSPKLSKKHRERMGLTGGADKFIAFLDKELIPYVEQTYKAAPYKIIVGHSLGGLFNVYTFLKKPELFNAYLSISPSLWYPNELISQEFESVFTDHLEPNRTFYLTLANENSGNMRGNVLKLSEEFKNYINAHKEAGLRFRYDPMPEESHGSVGLPSIYNGLRFIFKPTQYEIPKTKEEVMNQGGPDGAIEKVITYFRQLSEKYGYEVTNEYALANLGYAFLRIEDLNEYSVNAFKANVDTNPNSHDAYSNLGKAYEKLGKLQKAKDSYEKALKMIKETEDPEWEFYLADLVNLEKKMKAKANN</sequence>
<evidence type="ECO:0000313" key="5">
    <source>
        <dbReference type="EMBL" id="MDO5987993.1"/>
    </source>
</evidence>
<dbReference type="PANTHER" id="PTHR40841:SF2">
    <property type="entry name" value="SIDEROPHORE-DEGRADING ESTERASE (EUROFUNG)"/>
    <property type="match status" value="1"/>
</dbReference>
<keyword evidence="3" id="KW-0802">TPR repeat</keyword>
<dbReference type="Proteomes" id="UP001176891">
    <property type="component" value="Unassembled WGS sequence"/>
</dbReference>
<evidence type="ECO:0000256" key="2">
    <source>
        <dbReference type="ARBA" id="ARBA00022801"/>
    </source>
</evidence>
<dbReference type="EMBL" id="JAUOEM010000003">
    <property type="protein sequence ID" value="MDO5987993.1"/>
    <property type="molecule type" value="Genomic_DNA"/>
</dbReference>
<keyword evidence="6" id="KW-1185">Reference proteome</keyword>
<comment type="similarity">
    <text evidence="1">Belongs to the esterase D family.</text>
</comment>
<dbReference type="InterPro" id="IPR019734">
    <property type="entry name" value="TPR_rpt"/>
</dbReference>
<dbReference type="Gene3D" id="3.40.50.1820">
    <property type="entry name" value="alpha/beta hydrolase"/>
    <property type="match status" value="1"/>
</dbReference>
<feature type="signal peptide" evidence="4">
    <location>
        <begin position="1"/>
        <end position="21"/>
    </location>
</feature>
<dbReference type="SUPFAM" id="SSF48452">
    <property type="entry name" value="TPR-like"/>
    <property type="match status" value="1"/>
</dbReference>
<evidence type="ECO:0000313" key="6">
    <source>
        <dbReference type="Proteomes" id="UP001176891"/>
    </source>
</evidence>
<dbReference type="PROSITE" id="PS50005">
    <property type="entry name" value="TPR"/>
    <property type="match status" value="1"/>
</dbReference>
<dbReference type="GO" id="GO:0016787">
    <property type="term" value="F:hydrolase activity"/>
    <property type="evidence" value="ECO:0007669"/>
    <property type="project" value="UniProtKB-KW"/>
</dbReference>
<dbReference type="PANTHER" id="PTHR40841">
    <property type="entry name" value="SIDEROPHORE TRIACETYLFUSARININE C ESTERASE"/>
    <property type="match status" value="1"/>
</dbReference>
<evidence type="ECO:0000256" key="3">
    <source>
        <dbReference type="PROSITE-ProRule" id="PRU00339"/>
    </source>
</evidence>
<dbReference type="InterPro" id="IPR029058">
    <property type="entry name" value="AB_hydrolase_fold"/>
</dbReference>
<dbReference type="Gene3D" id="1.25.40.10">
    <property type="entry name" value="Tetratricopeptide repeat domain"/>
    <property type="match status" value="1"/>
</dbReference>
<keyword evidence="2 5" id="KW-0378">Hydrolase</keyword>
<protein>
    <submittedName>
        <fullName evidence="5">Alpha/beta hydrolase-fold protein</fullName>
    </submittedName>
</protein>
<dbReference type="SUPFAM" id="SSF53474">
    <property type="entry name" value="alpha/beta-Hydrolases"/>
    <property type="match status" value="1"/>
</dbReference>
<gene>
    <name evidence="5" type="ORF">Q4Q39_11320</name>
</gene>
<comment type="caution">
    <text evidence="5">The sequence shown here is derived from an EMBL/GenBank/DDBJ whole genome shotgun (WGS) entry which is preliminary data.</text>
</comment>
<dbReference type="PROSITE" id="PS50293">
    <property type="entry name" value="TPR_REGION"/>
    <property type="match status" value="1"/>
</dbReference>
<accession>A0ABT8X217</accession>
<feature type="repeat" description="TPR" evidence="3">
    <location>
        <begin position="348"/>
        <end position="381"/>
    </location>
</feature>
<organism evidence="5 6">
    <name type="scientific">Flavivirga amylovorans</name>
    <dbReference type="NCBI Taxonomy" id="870486"/>
    <lineage>
        <taxon>Bacteria</taxon>
        <taxon>Pseudomonadati</taxon>
        <taxon>Bacteroidota</taxon>
        <taxon>Flavobacteriia</taxon>
        <taxon>Flavobacteriales</taxon>
        <taxon>Flavobacteriaceae</taxon>
        <taxon>Flavivirga</taxon>
    </lineage>
</organism>
<dbReference type="Pfam" id="PF00756">
    <property type="entry name" value="Esterase"/>
    <property type="match status" value="1"/>
</dbReference>
<dbReference type="Pfam" id="PF00515">
    <property type="entry name" value="TPR_1"/>
    <property type="match status" value="1"/>
</dbReference>
<dbReference type="InterPro" id="IPR000801">
    <property type="entry name" value="Esterase-like"/>
</dbReference>
<feature type="chain" id="PRO_5046744762" evidence="4">
    <location>
        <begin position="22"/>
        <end position="406"/>
    </location>
</feature>
<dbReference type="SMART" id="SM00028">
    <property type="entry name" value="TPR"/>
    <property type="match status" value="1"/>
</dbReference>
<name>A0ABT8X217_9FLAO</name>
<dbReference type="InterPro" id="IPR052558">
    <property type="entry name" value="Siderophore_Hydrolase_D"/>
</dbReference>
<reference evidence="5" key="1">
    <citation type="submission" date="2023-07" db="EMBL/GenBank/DDBJ databases">
        <title>Two novel species in the genus Flavivirga.</title>
        <authorList>
            <person name="Kwon K."/>
        </authorList>
    </citation>
    <scope>NUCLEOTIDE SEQUENCE</scope>
    <source>
        <strain evidence="5">KACC 14157</strain>
    </source>
</reference>
<dbReference type="RefSeq" id="WP_303282589.1">
    <property type="nucleotide sequence ID" value="NZ_BAABCZ010000011.1"/>
</dbReference>
<dbReference type="InterPro" id="IPR011990">
    <property type="entry name" value="TPR-like_helical_dom_sf"/>
</dbReference>
<keyword evidence="4" id="KW-0732">Signal</keyword>